<dbReference type="AlphaFoldDB" id="A0A6G2CF40"/>
<comment type="caution">
    <text evidence="1">The sequence shown here is derived from an EMBL/GenBank/DDBJ whole genome shotgun (WGS) entry which is preliminary data.</text>
</comment>
<dbReference type="InterPro" id="IPR019712">
    <property type="entry name" value="YtpB-like"/>
</dbReference>
<evidence type="ECO:0000313" key="1">
    <source>
        <dbReference type="EMBL" id="MTL94535.1"/>
    </source>
</evidence>
<organism evidence="1">
    <name type="scientific">Turicibacter sanguinis</name>
    <dbReference type="NCBI Taxonomy" id="154288"/>
    <lineage>
        <taxon>Bacteria</taxon>
        <taxon>Bacillati</taxon>
        <taxon>Bacillota</taxon>
        <taxon>Erysipelotrichia</taxon>
        <taxon>Erysipelotrichales</taxon>
        <taxon>Turicibacteraceae</taxon>
        <taxon>Turicibacter</taxon>
    </lineage>
</organism>
<dbReference type="GeneID" id="60057535"/>
<dbReference type="Pfam" id="PF10776">
    <property type="entry name" value="DUF2600"/>
    <property type="match status" value="1"/>
</dbReference>
<dbReference type="EMBL" id="WMQV01000017">
    <property type="protein sequence ID" value="MTL94535.1"/>
    <property type="molecule type" value="Genomic_DNA"/>
</dbReference>
<protein>
    <submittedName>
        <fullName evidence="1">DUF2600 family protein</fullName>
    </submittedName>
</protein>
<sequence length="345" mass="40518">MIYPILISRFFKSYQPKTKQLLEFYKKQAEQITDPTLKKEALASLESKAFHCYGASFYASLVSTESQFEYLKFMTAYQTICDYLDNLVDQTKLINETNFRRLHQALIDVFKISEPTLNYYQYQTQQLDGGYLIGLVRMCRKCLHQIPHYDLYAAWLTKLAALYVDLQVYKHLHVNEREIKLKQLVATQKRLRGDLTWYEFSAACGSTLGIFTMVAYAMNQSKYNVRPEVIFNCSFPYVQQLHIMMDYLIDLNEDIRDGELNFFSYYDTYEEGIDTLLKTYQSAQRSVKALPEVKFHQTINDGLFALYLAEGIKKEPKLQSVQKQLLKPLGFRGKFLYYQASKFVR</sequence>
<accession>A0A6G2CF40</accession>
<gene>
    <name evidence="1" type="ORF">GMA64_08365</name>
</gene>
<name>A0A6G2CF40_9FIRM</name>
<dbReference type="RefSeq" id="WP_129821483.1">
    <property type="nucleotide sequence ID" value="NZ_CP053187.1"/>
</dbReference>
<reference evidence="1" key="1">
    <citation type="journal article" date="2019" name="Nat. Med.">
        <title>A library of human gut bacterial isolates paired with longitudinal multiomics data enables mechanistic microbiome research.</title>
        <authorList>
            <person name="Poyet M."/>
            <person name="Groussin M."/>
            <person name="Gibbons S.M."/>
            <person name="Avila-Pacheco J."/>
            <person name="Jiang X."/>
            <person name="Kearney S.M."/>
            <person name="Perrotta A.R."/>
            <person name="Berdy B."/>
            <person name="Zhao S."/>
            <person name="Lieberman T.D."/>
            <person name="Swanson P.K."/>
            <person name="Smith M."/>
            <person name="Roesemann S."/>
            <person name="Alexander J.E."/>
            <person name="Rich S.A."/>
            <person name="Livny J."/>
            <person name="Vlamakis H."/>
            <person name="Clish C."/>
            <person name="Bullock K."/>
            <person name="Deik A."/>
            <person name="Scott J."/>
            <person name="Pierce K.A."/>
            <person name="Xavier R.J."/>
            <person name="Alm E.J."/>
        </authorList>
    </citation>
    <scope>NUCLEOTIDE SEQUENCE</scope>
    <source>
        <strain evidence="1">BIOML-A179</strain>
    </source>
</reference>
<proteinExistence type="predicted"/>